<evidence type="ECO:0000313" key="10">
    <source>
        <dbReference type="Proteomes" id="UP001595817"/>
    </source>
</evidence>
<evidence type="ECO:0000256" key="2">
    <source>
        <dbReference type="ARBA" id="ARBA00022448"/>
    </source>
</evidence>
<dbReference type="InterPro" id="IPR011701">
    <property type="entry name" value="MFS"/>
</dbReference>
<dbReference type="EMBL" id="JBHSEC010000005">
    <property type="protein sequence ID" value="MFC4409723.1"/>
    <property type="molecule type" value="Genomic_DNA"/>
</dbReference>
<feature type="transmembrane region" description="Helical" evidence="7">
    <location>
        <begin position="297"/>
        <end position="318"/>
    </location>
</feature>
<evidence type="ECO:0000256" key="3">
    <source>
        <dbReference type="ARBA" id="ARBA00022475"/>
    </source>
</evidence>
<feature type="transmembrane region" description="Helical" evidence="7">
    <location>
        <begin position="203"/>
        <end position="223"/>
    </location>
</feature>
<feature type="transmembrane region" description="Helical" evidence="7">
    <location>
        <begin position="157"/>
        <end position="177"/>
    </location>
</feature>
<name>A0ABV8X2V7_9LACT</name>
<feature type="transmembrane region" description="Helical" evidence="7">
    <location>
        <begin position="71"/>
        <end position="89"/>
    </location>
</feature>
<dbReference type="Pfam" id="PF07690">
    <property type="entry name" value="MFS_1"/>
    <property type="match status" value="1"/>
</dbReference>
<protein>
    <submittedName>
        <fullName evidence="9">MDR family MFS transporter</fullName>
    </submittedName>
</protein>
<evidence type="ECO:0000256" key="7">
    <source>
        <dbReference type="SAM" id="Phobius"/>
    </source>
</evidence>
<organism evidence="9 10">
    <name type="scientific">Chungangia koreensis</name>
    <dbReference type="NCBI Taxonomy" id="752657"/>
    <lineage>
        <taxon>Bacteria</taxon>
        <taxon>Bacillati</taxon>
        <taxon>Bacillota</taxon>
        <taxon>Bacilli</taxon>
        <taxon>Lactobacillales</taxon>
        <taxon>Chungangia</taxon>
    </lineage>
</organism>
<feature type="transmembrane region" description="Helical" evidence="7">
    <location>
        <begin position="330"/>
        <end position="349"/>
    </location>
</feature>
<feature type="transmembrane region" description="Helical" evidence="7">
    <location>
        <begin position="5"/>
        <end position="25"/>
    </location>
</feature>
<keyword evidence="3" id="KW-1003">Cell membrane</keyword>
<keyword evidence="5 7" id="KW-1133">Transmembrane helix</keyword>
<dbReference type="SUPFAM" id="SSF103473">
    <property type="entry name" value="MFS general substrate transporter"/>
    <property type="match status" value="1"/>
</dbReference>
<evidence type="ECO:0000256" key="6">
    <source>
        <dbReference type="ARBA" id="ARBA00023136"/>
    </source>
</evidence>
<dbReference type="Proteomes" id="UP001595817">
    <property type="component" value="Unassembled WGS sequence"/>
</dbReference>
<feature type="transmembrane region" description="Helical" evidence="7">
    <location>
        <begin position="95"/>
        <end position="117"/>
    </location>
</feature>
<evidence type="ECO:0000256" key="5">
    <source>
        <dbReference type="ARBA" id="ARBA00022989"/>
    </source>
</evidence>
<evidence type="ECO:0000259" key="8">
    <source>
        <dbReference type="PROSITE" id="PS50850"/>
    </source>
</evidence>
<keyword evidence="6 7" id="KW-0472">Membrane</keyword>
<dbReference type="InterPro" id="IPR036259">
    <property type="entry name" value="MFS_trans_sf"/>
</dbReference>
<evidence type="ECO:0000256" key="4">
    <source>
        <dbReference type="ARBA" id="ARBA00022692"/>
    </source>
</evidence>
<keyword evidence="10" id="KW-1185">Reference proteome</keyword>
<dbReference type="Gene3D" id="1.20.1250.20">
    <property type="entry name" value="MFS general substrate transporter like domains"/>
    <property type="match status" value="2"/>
</dbReference>
<comment type="subcellular location">
    <subcellularLocation>
        <location evidence="1">Cell membrane</location>
        <topology evidence="1">Multi-pass membrane protein</topology>
    </subcellularLocation>
</comment>
<dbReference type="PANTHER" id="PTHR23517">
    <property type="entry name" value="RESISTANCE PROTEIN MDTM, PUTATIVE-RELATED-RELATED"/>
    <property type="match status" value="1"/>
</dbReference>
<feature type="domain" description="Major facilitator superfamily (MFS) profile" evidence="8">
    <location>
        <begin position="4"/>
        <end position="385"/>
    </location>
</feature>
<proteinExistence type="predicted"/>
<reference evidence="10" key="1">
    <citation type="journal article" date="2019" name="Int. J. Syst. Evol. Microbiol.">
        <title>The Global Catalogue of Microorganisms (GCM) 10K type strain sequencing project: providing services to taxonomists for standard genome sequencing and annotation.</title>
        <authorList>
            <consortium name="The Broad Institute Genomics Platform"/>
            <consortium name="The Broad Institute Genome Sequencing Center for Infectious Disease"/>
            <person name="Wu L."/>
            <person name="Ma J."/>
        </authorList>
    </citation>
    <scope>NUCLEOTIDE SEQUENCE [LARGE SCALE GENOMIC DNA]</scope>
    <source>
        <strain evidence="10">CCUG 59778</strain>
    </source>
</reference>
<comment type="caution">
    <text evidence="9">The sequence shown here is derived from an EMBL/GenBank/DDBJ whole genome shotgun (WGS) entry which is preliminary data.</text>
</comment>
<evidence type="ECO:0000313" key="9">
    <source>
        <dbReference type="EMBL" id="MFC4409723.1"/>
    </source>
</evidence>
<dbReference type="InterPro" id="IPR050171">
    <property type="entry name" value="MFS_Transporters"/>
</dbReference>
<sequence>MPKSVWLLIIGMLINTVGNSFLWPLNTIYMHDELGKSLAVAGLVLMANSGAGVIGNMLGGVLFDKIGGYKSILTGIIISLLALTGLVFFHGWPHYIWFLTLLGFSGGIVFPSMYAMVGTAWPEGGRKAFNAIYLSQNVGVAIGPALAGVVADISFDYIFLANLIMYIFFFLLALFGYKNLMIAPEQHTTVINEGKRIKNKAPFYALLIVSIGYILLWLVYSQWTTTISAYTLDLGITLTQYSSLWTLNGILIVAGQPLIRPIVKRMEHHLKGQILLGTVILIISFVVVAYAEQFSMFVVAMVILTIGEMFVWPAVPALASQLAPKGREGFYQGIVNSAATIGRMIGPFIGGVLVDEYGMKMMFLILTILASFSIITSLLYDKPLKNITNEQQANTK</sequence>
<accession>A0ABV8X2V7</accession>
<dbReference type="PROSITE" id="PS50850">
    <property type="entry name" value="MFS"/>
    <property type="match status" value="1"/>
</dbReference>
<feature type="transmembrane region" description="Helical" evidence="7">
    <location>
        <begin position="361"/>
        <end position="380"/>
    </location>
</feature>
<feature type="transmembrane region" description="Helical" evidence="7">
    <location>
        <begin position="243"/>
        <end position="262"/>
    </location>
</feature>
<dbReference type="PANTHER" id="PTHR23517:SF10">
    <property type="entry name" value="MAJOR FACILITATOR SUPERFAMILY (MFS) PROFILE DOMAIN-CONTAINING PROTEIN"/>
    <property type="match status" value="1"/>
</dbReference>
<dbReference type="RefSeq" id="WP_378152785.1">
    <property type="nucleotide sequence ID" value="NZ_JBHSEC010000005.1"/>
</dbReference>
<evidence type="ECO:0000256" key="1">
    <source>
        <dbReference type="ARBA" id="ARBA00004651"/>
    </source>
</evidence>
<feature type="transmembrane region" description="Helical" evidence="7">
    <location>
        <begin position="274"/>
        <end position="291"/>
    </location>
</feature>
<dbReference type="CDD" id="cd17329">
    <property type="entry name" value="MFS_MdtH_MDR_like"/>
    <property type="match status" value="1"/>
</dbReference>
<dbReference type="InterPro" id="IPR020846">
    <property type="entry name" value="MFS_dom"/>
</dbReference>
<keyword evidence="2" id="KW-0813">Transport</keyword>
<gene>
    <name evidence="9" type="ORF">ACFOZY_04650</name>
</gene>
<keyword evidence="4 7" id="KW-0812">Transmembrane</keyword>
<feature type="transmembrane region" description="Helical" evidence="7">
    <location>
        <begin position="129"/>
        <end position="151"/>
    </location>
</feature>
<feature type="transmembrane region" description="Helical" evidence="7">
    <location>
        <begin position="37"/>
        <end position="59"/>
    </location>
</feature>